<feature type="region of interest" description="Disordered" evidence="1">
    <location>
        <begin position="1"/>
        <end position="24"/>
    </location>
</feature>
<dbReference type="EMBL" id="CM016557">
    <property type="protein sequence ID" value="TKW11302.1"/>
    <property type="molecule type" value="Genomic_DNA"/>
</dbReference>
<organism evidence="3 4">
    <name type="scientific">Setaria viridis</name>
    <name type="common">Green bristlegrass</name>
    <name type="synonym">Setaria italica subsp. viridis</name>
    <dbReference type="NCBI Taxonomy" id="4556"/>
    <lineage>
        <taxon>Eukaryota</taxon>
        <taxon>Viridiplantae</taxon>
        <taxon>Streptophyta</taxon>
        <taxon>Embryophyta</taxon>
        <taxon>Tracheophyta</taxon>
        <taxon>Spermatophyta</taxon>
        <taxon>Magnoliopsida</taxon>
        <taxon>Liliopsida</taxon>
        <taxon>Poales</taxon>
        <taxon>Poaceae</taxon>
        <taxon>PACMAD clade</taxon>
        <taxon>Panicoideae</taxon>
        <taxon>Panicodae</taxon>
        <taxon>Paniceae</taxon>
        <taxon>Cenchrinae</taxon>
        <taxon>Setaria</taxon>
    </lineage>
</organism>
<dbReference type="OMA" id="GPYRPCL"/>
<evidence type="ECO:0000256" key="1">
    <source>
        <dbReference type="SAM" id="MobiDB-lite"/>
    </source>
</evidence>
<dbReference type="InterPro" id="IPR011676">
    <property type="entry name" value="DUF1618"/>
</dbReference>
<dbReference type="AlphaFoldDB" id="A0A4U6U847"/>
<protein>
    <recommendedName>
        <fullName evidence="2">DUF1618 domain-containing protein</fullName>
    </recommendedName>
</protein>
<evidence type="ECO:0000259" key="2">
    <source>
        <dbReference type="Pfam" id="PF07762"/>
    </source>
</evidence>
<dbReference type="Proteomes" id="UP000298652">
    <property type="component" value="Chromosome 6"/>
</dbReference>
<dbReference type="Pfam" id="PF07762">
    <property type="entry name" value="DUF1618"/>
    <property type="match status" value="1"/>
</dbReference>
<dbReference type="PANTHER" id="PTHR33086">
    <property type="entry name" value="OS05G0468200 PROTEIN-RELATED"/>
    <property type="match status" value="1"/>
</dbReference>
<proteinExistence type="predicted"/>
<gene>
    <name evidence="3" type="ORF">SEVIR_6G224600v2</name>
</gene>
<accession>A0A4U6U847</accession>
<dbReference type="PANTHER" id="PTHR33086:SF52">
    <property type="entry name" value="OS09G0128900 PROTEIN"/>
    <property type="match status" value="1"/>
</dbReference>
<dbReference type="Gramene" id="TKW11302">
    <property type="protein sequence ID" value="TKW11302"/>
    <property type="gene ID" value="SEVIR_6G224600v2"/>
</dbReference>
<keyword evidence="4" id="KW-1185">Reference proteome</keyword>
<reference evidence="3" key="1">
    <citation type="submission" date="2019-03" db="EMBL/GenBank/DDBJ databases">
        <title>WGS assembly of Setaria viridis.</title>
        <authorList>
            <person name="Huang P."/>
            <person name="Jenkins J."/>
            <person name="Grimwood J."/>
            <person name="Barry K."/>
            <person name="Healey A."/>
            <person name="Mamidi S."/>
            <person name="Sreedasyam A."/>
            <person name="Shu S."/>
            <person name="Feldman M."/>
            <person name="Wu J."/>
            <person name="Yu Y."/>
            <person name="Chen C."/>
            <person name="Johnson J."/>
            <person name="Rokhsar D."/>
            <person name="Baxter I."/>
            <person name="Schmutz J."/>
            <person name="Brutnell T."/>
            <person name="Kellogg E."/>
        </authorList>
    </citation>
    <scope>NUCLEOTIDE SEQUENCE [LARGE SCALE GENOMIC DNA]</scope>
</reference>
<evidence type="ECO:0000313" key="4">
    <source>
        <dbReference type="Proteomes" id="UP000298652"/>
    </source>
</evidence>
<sequence>MEGGASASHPPGEVSGGSHPPGEVLLSRSVQFKDEMVEFIEEQGLPSLESIMDAALEGIPSSKRQTVMQREILHYRETVEKQAEDALRERKLCCPSATKKVPVVFTGGDDPVFYGQALQGIEPHFIQVAHPNEVTALALRVSWPRYSSFYSFPPGAFISSADRNMLVLYVGPYRPCLSLRGFYLAYDVWANSIAVIPQLPSGSVSMFTHVGIGTGVAIQSRGDQPGEFILAELLLKKQRGRPSSKGTLFKWFSSGPAAGQWIQTEVVLPLPTKPEEHASRSSCTFCSDIVSVFGTAGLCWVDLLQGILICNDVSSAHPQFRFVGLPRKPTIKPGIEGRGMPAAHSSICYVEDTLRFITIDNYGHRDPFCATLSIWALQDIQIPEWVLFYSFSFGNIQLDPFYRRMMPTFPVLSMANEHVIYVTVAADLTSVPGKLEECVRHVLCIDMMHGCVVSVSNLPPGSGLTPPNFLACIFGSCLHKSPCNENQECEEKISMTEVDAVRLKQRSFRSFEPLHGQSATGSRNLRGLASLVDDCAFSE</sequence>
<evidence type="ECO:0000313" key="3">
    <source>
        <dbReference type="EMBL" id="TKW11302.1"/>
    </source>
</evidence>
<feature type="domain" description="DUF1618" evidence="2">
    <location>
        <begin position="300"/>
        <end position="421"/>
    </location>
</feature>
<name>A0A4U6U847_SETVI</name>